<keyword evidence="2" id="KW-0479">Metal-binding</keyword>
<dbReference type="InterPro" id="IPR036236">
    <property type="entry name" value="Znf_C2H2_sf"/>
</dbReference>
<evidence type="ECO:0000256" key="5">
    <source>
        <dbReference type="ARBA" id="ARBA00022833"/>
    </source>
</evidence>
<dbReference type="InterPro" id="IPR050331">
    <property type="entry name" value="Zinc_finger"/>
</dbReference>
<sequence length="320" mass="36728">MAATDSKDFQSTVLGLYPDDSDTIAPVDFSTGGSGWSADIFVKRESVSDEGGSSCEDRTDDHFPGCTCCRYCDKTFPHLSRLRQHELTHKAEKCFSCSKCSKSFSRRDTLTRHESTHEERELLICGAEGCGQKFIAARYLRAHEKSHGDFNESRRSRNKSRKPLGEKPSNDADSRAEYPREKCDVCGLETLRVNMARHKRTSHSHGEESKLKCETCGLVVRDQWQLREHHKTKHSKIKNLECSECDKQFKTSNGLQKHERTHQQIKSHVCPDCGKSFLRKDTLDIHRRVHNDVRPHICEECAASFTQRGHLIRHQKRFHS</sequence>
<evidence type="ECO:0000256" key="2">
    <source>
        <dbReference type="ARBA" id="ARBA00022723"/>
    </source>
</evidence>
<accession>A0AAJ6QXF2</accession>
<feature type="domain" description="C2H2-type" evidence="9">
    <location>
        <begin position="123"/>
        <end position="152"/>
    </location>
</feature>
<evidence type="ECO:0000313" key="10">
    <source>
        <dbReference type="Proteomes" id="UP000694867"/>
    </source>
</evidence>
<dbReference type="GO" id="GO:0008270">
    <property type="term" value="F:zinc ion binding"/>
    <property type="evidence" value="ECO:0007669"/>
    <property type="project" value="UniProtKB-KW"/>
</dbReference>
<dbReference type="GO" id="GO:0005634">
    <property type="term" value="C:nucleus"/>
    <property type="evidence" value="ECO:0007669"/>
    <property type="project" value="UniProtKB-SubCell"/>
</dbReference>
<dbReference type="SUPFAM" id="SSF57667">
    <property type="entry name" value="beta-beta-alpha zinc fingers"/>
    <property type="match status" value="5"/>
</dbReference>
<dbReference type="SMART" id="SM00355">
    <property type="entry name" value="ZnF_C2H2"/>
    <property type="match status" value="8"/>
</dbReference>
<feature type="compositionally biased region" description="Basic and acidic residues" evidence="8">
    <location>
        <begin position="163"/>
        <end position="176"/>
    </location>
</feature>
<feature type="domain" description="C2H2-type" evidence="9">
    <location>
        <begin position="67"/>
        <end position="94"/>
    </location>
</feature>
<dbReference type="GO" id="GO:0010468">
    <property type="term" value="P:regulation of gene expression"/>
    <property type="evidence" value="ECO:0007669"/>
    <property type="project" value="TreeGrafter"/>
</dbReference>
<feature type="domain" description="C2H2-type" evidence="9">
    <location>
        <begin position="95"/>
        <end position="122"/>
    </location>
</feature>
<feature type="region of interest" description="Disordered" evidence="8">
    <location>
        <begin position="146"/>
        <end position="176"/>
    </location>
</feature>
<dbReference type="GeneID" id="100898480"/>
<comment type="subcellular location">
    <subcellularLocation>
        <location evidence="1">Nucleus</location>
    </subcellularLocation>
</comment>
<dbReference type="PROSITE" id="PS00028">
    <property type="entry name" value="ZINC_FINGER_C2H2_1"/>
    <property type="match status" value="6"/>
</dbReference>
<protein>
    <submittedName>
        <fullName evidence="11">Gastrula zinc finger protein XlCGF7.1-like</fullName>
    </submittedName>
</protein>
<evidence type="ECO:0000256" key="1">
    <source>
        <dbReference type="ARBA" id="ARBA00004123"/>
    </source>
</evidence>
<evidence type="ECO:0000256" key="7">
    <source>
        <dbReference type="PROSITE-ProRule" id="PRU00042"/>
    </source>
</evidence>
<organism evidence="10 11">
    <name type="scientific">Galendromus occidentalis</name>
    <name type="common">western predatory mite</name>
    <dbReference type="NCBI Taxonomy" id="34638"/>
    <lineage>
        <taxon>Eukaryota</taxon>
        <taxon>Metazoa</taxon>
        <taxon>Ecdysozoa</taxon>
        <taxon>Arthropoda</taxon>
        <taxon>Chelicerata</taxon>
        <taxon>Arachnida</taxon>
        <taxon>Acari</taxon>
        <taxon>Parasitiformes</taxon>
        <taxon>Mesostigmata</taxon>
        <taxon>Gamasina</taxon>
        <taxon>Phytoseioidea</taxon>
        <taxon>Phytoseiidae</taxon>
        <taxon>Typhlodrominae</taxon>
        <taxon>Galendromus</taxon>
    </lineage>
</organism>
<keyword evidence="4 7" id="KW-0863">Zinc-finger</keyword>
<dbReference type="InterPro" id="IPR013087">
    <property type="entry name" value="Znf_C2H2_type"/>
</dbReference>
<dbReference type="KEGG" id="goe:100898480"/>
<feature type="domain" description="C2H2-type" evidence="9">
    <location>
        <begin position="240"/>
        <end position="267"/>
    </location>
</feature>
<dbReference type="AlphaFoldDB" id="A0AAJ6QXF2"/>
<dbReference type="PROSITE" id="PS50157">
    <property type="entry name" value="ZINC_FINGER_C2H2_2"/>
    <property type="match status" value="7"/>
</dbReference>
<dbReference type="Gene3D" id="3.30.160.60">
    <property type="entry name" value="Classic Zinc Finger"/>
    <property type="match status" value="5"/>
</dbReference>
<keyword evidence="6" id="KW-0539">Nucleus</keyword>
<proteinExistence type="predicted"/>
<feature type="domain" description="C2H2-type" evidence="9">
    <location>
        <begin position="211"/>
        <end position="239"/>
    </location>
</feature>
<dbReference type="FunFam" id="3.30.160.60:FF:000446">
    <property type="entry name" value="Zinc finger protein"/>
    <property type="match status" value="2"/>
</dbReference>
<evidence type="ECO:0000259" key="9">
    <source>
        <dbReference type="PROSITE" id="PS50157"/>
    </source>
</evidence>
<dbReference type="Pfam" id="PF00096">
    <property type="entry name" value="zf-C2H2"/>
    <property type="match status" value="4"/>
</dbReference>
<keyword evidence="5" id="KW-0862">Zinc</keyword>
<dbReference type="PANTHER" id="PTHR16515:SF66">
    <property type="entry name" value="C2H2-TYPE DOMAIN-CONTAINING PROTEIN"/>
    <property type="match status" value="1"/>
</dbReference>
<dbReference type="InterPro" id="IPR022755">
    <property type="entry name" value="Znf_C2H2_jaz"/>
</dbReference>
<evidence type="ECO:0000256" key="3">
    <source>
        <dbReference type="ARBA" id="ARBA00022737"/>
    </source>
</evidence>
<dbReference type="Proteomes" id="UP000694867">
    <property type="component" value="Unplaced"/>
</dbReference>
<dbReference type="Pfam" id="PF12171">
    <property type="entry name" value="zf-C2H2_jaz"/>
    <property type="match status" value="1"/>
</dbReference>
<gene>
    <name evidence="11" type="primary">LOC100898480</name>
</gene>
<dbReference type="PANTHER" id="PTHR16515">
    <property type="entry name" value="PR DOMAIN ZINC FINGER PROTEIN"/>
    <property type="match status" value="1"/>
</dbReference>
<dbReference type="FunFam" id="3.30.160.60:FF:000100">
    <property type="entry name" value="Zinc finger 45-like"/>
    <property type="match status" value="1"/>
</dbReference>
<reference evidence="11" key="1">
    <citation type="submission" date="2025-08" db="UniProtKB">
        <authorList>
            <consortium name="RefSeq"/>
        </authorList>
    </citation>
    <scope>IDENTIFICATION</scope>
</reference>
<evidence type="ECO:0000256" key="4">
    <source>
        <dbReference type="ARBA" id="ARBA00022771"/>
    </source>
</evidence>
<feature type="domain" description="C2H2-type" evidence="9">
    <location>
        <begin position="268"/>
        <end position="295"/>
    </location>
</feature>
<feature type="domain" description="C2H2-type" evidence="9">
    <location>
        <begin position="296"/>
        <end position="320"/>
    </location>
</feature>
<keyword evidence="3" id="KW-0677">Repeat</keyword>
<dbReference type="RefSeq" id="XP_003746904.1">
    <property type="nucleotide sequence ID" value="XM_003746856.1"/>
</dbReference>
<evidence type="ECO:0000313" key="11">
    <source>
        <dbReference type="RefSeq" id="XP_003746904.1"/>
    </source>
</evidence>
<feature type="compositionally biased region" description="Basic and acidic residues" evidence="8">
    <location>
        <begin position="146"/>
        <end position="155"/>
    </location>
</feature>
<evidence type="ECO:0000256" key="8">
    <source>
        <dbReference type="SAM" id="MobiDB-lite"/>
    </source>
</evidence>
<evidence type="ECO:0000256" key="6">
    <source>
        <dbReference type="ARBA" id="ARBA00023242"/>
    </source>
</evidence>
<name>A0AAJ6QXF2_9ACAR</name>
<keyword evidence="10" id="KW-1185">Reference proteome</keyword>